<dbReference type="SUPFAM" id="SSF51658">
    <property type="entry name" value="Xylose isomerase-like"/>
    <property type="match status" value="1"/>
</dbReference>
<feature type="binding site" evidence="1">
    <location>
        <position position="609"/>
    </location>
    <ligand>
        <name>Mg(2+)</name>
        <dbReference type="ChEBI" id="CHEBI:18420"/>
    </ligand>
</feature>
<evidence type="ECO:0000313" key="4">
    <source>
        <dbReference type="Proteomes" id="UP000529637"/>
    </source>
</evidence>
<accession>A0A7Y6TWA3</accession>
<comment type="caution">
    <text evidence="3">The sequence shown here is derived from an EMBL/GenBank/DDBJ whole genome shotgun (WGS) entry which is preliminary data.</text>
</comment>
<dbReference type="PANTHER" id="PTHR12110">
    <property type="entry name" value="HYDROXYPYRUVATE ISOMERASE"/>
    <property type="match status" value="1"/>
</dbReference>
<dbReference type="UniPathway" id="UPA00088"/>
<feature type="binding site" evidence="1">
    <location>
        <position position="165"/>
    </location>
    <ligand>
        <name>a divalent metal cation</name>
        <dbReference type="ChEBI" id="CHEBI:60240"/>
        <note>catalytic</note>
    </ligand>
</feature>
<dbReference type="GO" id="GO:0046872">
    <property type="term" value="F:metal ion binding"/>
    <property type="evidence" value="ECO:0007669"/>
    <property type="project" value="UniProtKB-UniRule"/>
</dbReference>
<comment type="cofactor">
    <cofactor evidence="1">
        <name>a divalent metal cation</name>
        <dbReference type="ChEBI" id="CHEBI:60240"/>
    </cofactor>
</comment>
<organism evidence="3 4">
    <name type="scientific">Piscinibacter koreensis</name>
    <dbReference type="NCBI Taxonomy" id="2742824"/>
    <lineage>
        <taxon>Bacteria</taxon>
        <taxon>Pseudomonadati</taxon>
        <taxon>Pseudomonadota</taxon>
        <taxon>Betaproteobacteria</taxon>
        <taxon>Burkholderiales</taxon>
        <taxon>Sphaerotilaceae</taxon>
        <taxon>Piscinibacter</taxon>
    </lineage>
</organism>
<comment type="function">
    <text evidence="1">Catalyzes the conversion of 3-dehydroshikimate to protocatechuate (3,4-dihydroxybenzoate), a common intermediate of quinate and shikimate degradation pathways.</text>
</comment>
<feature type="domain" description="VOC" evidence="2">
    <location>
        <begin position="451"/>
        <end position="600"/>
    </location>
</feature>
<dbReference type="EMBL" id="JABWMJ010000003">
    <property type="protein sequence ID" value="NUZ05807.1"/>
    <property type="molecule type" value="Genomic_DNA"/>
</dbReference>
<protein>
    <recommendedName>
        <fullName evidence="1">3-dehydroshikimate dehydratase</fullName>
        <shortName evidence="1">DSD</shortName>
        <ecNumber evidence="1">4.2.1.118</ecNumber>
    </recommendedName>
</protein>
<dbReference type="Proteomes" id="UP000529637">
    <property type="component" value="Unassembled WGS sequence"/>
</dbReference>
<comment type="similarity">
    <text evidence="1">Belongs to the bacterial two-domain DSD family.</text>
</comment>
<feature type="binding site" evidence="1">
    <location>
        <position position="239"/>
    </location>
    <ligand>
        <name>a divalent metal cation</name>
        <dbReference type="ChEBI" id="CHEBI:60240"/>
        <note>catalytic</note>
    </ligand>
</feature>
<dbReference type="InterPro" id="IPR037523">
    <property type="entry name" value="VOC_core"/>
</dbReference>
<comment type="catalytic activity">
    <reaction evidence="1">
        <text>3-dehydroshikimate = 3,4-dihydroxybenzoate + H2O</text>
        <dbReference type="Rhea" id="RHEA:24848"/>
        <dbReference type="ChEBI" id="CHEBI:15377"/>
        <dbReference type="ChEBI" id="CHEBI:16630"/>
        <dbReference type="ChEBI" id="CHEBI:36241"/>
        <dbReference type="EC" id="4.2.1.118"/>
    </reaction>
</comment>
<dbReference type="GO" id="GO:0046565">
    <property type="term" value="F:3-dehydroshikimate dehydratase activity"/>
    <property type="evidence" value="ECO:0007669"/>
    <property type="project" value="UniProtKB-UniRule"/>
</dbReference>
<dbReference type="InterPro" id="IPR050312">
    <property type="entry name" value="IolE/XylAMocC-like"/>
</dbReference>
<sequence length="640" mass="68910">MRRSTATVSLSGTLRQKLQAIAAARFDGIELFEPDFVSFDGSAAELAAMAGDLGLTIDLYQPLRDFEGMPDADHARNLKRAERKFDLMQALGAPTLLVCSNTSPRSLGDAERSAAQLHELAERAARRNLRIGYEALAWGRHVKRYREAWAIVERADHPHLGLILDSFHTLSLGDDPSAIATIPGEKIFFLQMADAPILAMDVLQWARHHRCFPGQGQFDLETFLARVLRAGYAGPLSLEIFNDVFRETPNRRTATDAMRSLLLLESQVRQRLAREAAESDDGTARAASERVALFDPPAVPRLGGYAFLEFAVDDTAAEALAALLHAMGFVRAGRHRSKAVTLYRQGAINLVINAEPDSFARRRFVEHGPSVCAIGIAAADAERAVNRAVALQSARFDGPRGARELAMPAIVSPGGNLVHFVAGVGPGVDPIGADFVAADNTTPDDGSGLCHVDHVALGLSPDQLDTWVLFSRAVLGLEPGDSLELADPFGLVRSLGVADRGRSLRIVFNTSSSRATRTALSASASGGVAVQHIAFACDDIVATVRQMRAAGVPFVPISANYYDDLAARIDLGAERLATLRELGILFDRSADGDYLHIYTASFAGRFFFEIVQRVGGYDAYGALNAPARLASEAQAAERGG</sequence>
<dbReference type="Gene3D" id="3.10.180.10">
    <property type="entry name" value="2,3-Dihydroxybiphenyl 1,2-Dioxygenase, domain 1"/>
    <property type="match status" value="2"/>
</dbReference>
<dbReference type="InterPro" id="IPR004360">
    <property type="entry name" value="Glyas_Fos-R_dOase_dom"/>
</dbReference>
<feature type="binding site" evidence="1">
    <location>
        <position position="532"/>
    </location>
    <ligand>
        <name>Mg(2+)</name>
        <dbReference type="ChEBI" id="CHEBI:18420"/>
    </ligand>
</feature>
<dbReference type="Pfam" id="PF14696">
    <property type="entry name" value="Glyoxalase_5"/>
    <property type="match status" value="1"/>
</dbReference>
<feature type="binding site" evidence="1">
    <location>
        <position position="134"/>
    </location>
    <ligand>
        <name>a divalent metal cation</name>
        <dbReference type="ChEBI" id="CHEBI:60240"/>
        <note>catalytic</note>
    </ligand>
</feature>
<dbReference type="SUPFAM" id="SSF54593">
    <property type="entry name" value="Glyoxalase/Bleomycin resistance protein/Dihydroxybiphenyl dioxygenase"/>
    <property type="match status" value="1"/>
</dbReference>
<keyword evidence="1" id="KW-0456">Lyase</keyword>
<dbReference type="InterPro" id="IPR029068">
    <property type="entry name" value="Glyas_Bleomycin-R_OHBP_Dase"/>
</dbReference>
<dbReference type="AlphaFoldDB" id="A0A7Y6TWA3"/>
<dbReference type="Pfam" id="PF01261">
    <property type="entry name" value="AP_endonuc_2"/>
    <property type="match status" value="1"/>
</dbReference>
<dbReference type="EC" id="4.2.1.118" evidence="1"/>
<dbReference type="InterPro" id="IPR043700">
    <property type="entry name" value="DSD"/>
</dbReference>
<dbReference type="RefSeq" id="WP_176068096.1">
    <property type="nucleotide sequence ID" value="NZ_JABWMJ010000003.1"/>
</dbReference>
<reference evidence="3 4" key="1">
    <citation type="submission" date="2020-06" db="EMBL/GenBank/DDBJ databases">
        <title>Schlegella sp. ID0723 isolated from air conditioner.</title>
        <authorList>
            <person name="Kim D.Y."/>
            <person name="Kim D.-U."/>
        </authorList>
    </citation>
    <scope>NUCLEOTIDE SEQUENCE [LARGE SCALE GENOMIC DNA]</scope>
    <source>
        <strain evidence="3 4">ID0723</strain>
    </source>
</reference>
<evidence type="ECO:0000256" key="1">
    <source>
        <dbReference type="HAMAP-Rule" id="MF_02238"/>
    </source>
</evidence>
<keyword evidence="3" id="KW-0670">Pyruvate</keyword>
<dbReference type="Pfam" id="PF00903">
    <property type="entry name" value="Glyoxalase"/>
    <property type="match status" value="1"/>
</dbReference>
<dbReference type="InterPro" id="IPR036237">
    <property type="entry name" value="Xyl_isomerase-like_sf"/>
</dbReference>
<dbReference type="PANTHER" id="PTHR12110:SF21">
    <property type="entry name" value="XYLOSE ISOMERASE-LIKE TIM BARREL DOMAIN-CONTAINING PROTEIN"/>
    <property type="match status" value="1"/>
</dbReference>
<name>A0A7Y6TWA3_9BURK</name>
<evidence type="ECO:0000259" key="2">
    <source>
        <dbReference type="PROSITE" id="PS51819"/>
    </source>
</evidence>
<evidence type="ECO:0000313" key="3">
    <source>
        <dbReference type="EMBL" id="NUZ05807.1"/>
    </source>
</evidence>
<feature type="domain" description="VOC" evidence="2">
    <location>
        <begin position="304"/>
        <end position="423"/>
    </location>
</feature>
<gene>
    <name evidence="3" type="ORF">HQN59_08525</name>
</gene>
<dbReference type="InterPro" id="IPR013022">
    <property type="entry name" value="Xyl_isomerase-like_TIM-brl"/>
</dbReference>
<feature type="binding site" evidence="1">
    <location>
        <position position="454"/>
    </location>
    <ligand>
        <name>Mg(2+)</name>
        <dbReference type="ChEBI" id="CHEBI:18420"/>
    </ligand>
</feature>
<comment type="pathway">
    <text evidence="1">Aromatic compound metabolism; 3,4-dihydroxybenzoate biosynthesis.</text>
</comment>
<proteinExistence type="inferred from homology"/>
<dbReference type="GO" id="GO:0046279">
    <property type="term" value="P:3,4-dihydroxybenzoate biosynthetic process"/>
    <property type="evidence" value="ECO:0007669"/>
    <property type="project" value="UniProtKB-UniRule"/>
</dbReference>
<keyword evidence="1" id="KW-0479">Metal-binding</keyword>
<dbReference type="PROSITE" id="PS51819">
    <property type="entry name" value="VOC"/>
    <property type="match status" value="2"/>
</dbReference>
<keyword evidence="4" id="KW-1185">Reference proteome</keyword>
<dbReference type="GO" id="GO:0016853">
    <property type="term" value="F:isomerase activity"/>
    <property type="evidence" value="ECO:0007669"/>
    <property type="project" value="UniProtKB-KW"/>
</dbReference>
<keyword evidence="3" id="KW-0413">Isomerase</keyword>
<feature type="binding site" evidence="1">
    <location>
        <position position="191"/>
    </location>
    <ligand>
        <name>a divalent metal cation</name>
        <dbReference type="ChEBI" id="CHEBI:60240"/>
        <note>catalytic</note>
    </ligand>
</feature>
<dbReference type="Gene3D" id="3.20.20.150">
    <property type="entry name" value="Divalent-metal-dependent TIM barrel enzymes"/>
    <property type="match status" value="1"/>
</dbReference>
<dbReference type="HAMAP" id="MF_02238">
    <property type="entry name" value="DSD"/>
    <property type="match status" value="1"/>
</dbReference>